<dbReference type="GO" id="GO:0006412">
    <property type="term" value="P:translation"/>
    <property type="evidence" value="ECO:0007669"/>
    <property type="project" value="InterPro"/>
</dbReference>
<accession>A0A1S5R1U6</accession>
<dbReference type="AlphaFoldDB" id="A0A1S5R1U6"/>
<evidence type="ECO:0000256" key="3">
    <source>
        <dbReference type="ARBA" id="ARBA00023274"/>
    </source>
</evidence>
<dbReference type="GO" id="GO:0003735">
    <property type="term" value="F:structural constituent of ribosome"/>
    <property type="evidence" value="ECO:0007669"/>
    <property type="project" value="InterPro"/>
</dbReference>
<keyword evidence="2 4" id="KW-0689">Ribosomal protein</keyword>
<dbReference type="InterPro" id="IPR020040">
    <property type="entry name" value="Ribosomal_uL6_a/b-dom"/>
</dbReference>
<dbReference type="Gene3D" id="3.90.930.12">
    <property type="entry name" value="Ribosomal protein L6, alpha-beta domain"/>
    <property type="match status" value="1"/>
</dbReference>
<dbReference type="InterPro" id="IPR000702">
    <property type="entry name" value="Ribosomal_uL6-like"/>
</dbReference>
<evidence type="ECO:0000256" key="1">
    <source>
        <dbReference type="ARBA" id="ARBA00009356"/>
    </source>
</evidence>
<dbReference type="GO" id="GO:0005762">
    <property type="term" value="C:mitochondrial large ribosomal subunit"/>
    <property type="evidence" value="ECO:0007669"/>
    <property type="project" value="TreeGrafter"/>
</dbReference>
<dbReference type="PIRSF" id="PIRSF002162">
    <property type="entry name" value="Ribosomal_L6"/>
    <property type="match status" value="1"/>
</dbReference>
<dbReference type="PRINTS" id="PR00059">
    <property type="entry name" value="RIBOSOMALL6"/>
</dbReference>
<keyword evidence="6" id="KW-0496">Mitochondrion</keyword>
<organism evidence="6">
    <name type="scientific">Pyramimonas parkeae</name>
    <dbReference type="NCBI Taxonomy" id="36894"/>
    <lineage>
        <taxon>Eukaryota</taxon>
        <taxon>Viridiplantae</taxon>
        <taxon>Chlorophyta</taxon>
        <taxon>Pyramimonadophyceae</taxon>
        <taxon>Pyramimonadales</taxon>
        <taxon>Pyramimonadaceae</taxon>
        <taxon>Pyramimonas</taxon>
        <taxon>Pyramimonas subgen. Trichocystis</taxon>
    </lineage>
</organism>
<protein>
    <submittedName>
        <fullName evidence="6">Ribosomal protein L6</fullName>
    </submittedName>
</protein>
<dbReference type="SUPFAM" id="SSF56053">
    <property type="entry name" value="Ribosomal protein L6"/>
    <property type="match status" value="2"/>
</dbReference>
<reference evidence="6" key="1">
    <citation type="journal article" date="2017" name="J. Phycol.">
        <title>Complete mitochondrial genomes of prasinophyte algae Pyramimonas parkeae and Cymbomonas tetramitiformis.</title>
        <authorList>
            <person name="Satjarak A."/>
            <person name="Burns J.A."/>
            <person name="Kim E."/>
            <person name="Graham L.E."/>
        </authorList>
    </citation>
    <scope>NUCLEOTIDE SEQUENCE</scope>
    <source>
        <strain evidence="6">NIES254</strain>
    </source>
</reference>
<gene>
    <name evidence="6" type="primary">rpl6</name>
</gene>
<sequence>MLYYKKLSLPQEISVFWERGSWILQGPLGILSLSFKKTSIFYEGFRIKFLIHPKNYQKFLFLMHDLNDRKTQALGGTLISLLDQKILGISHGFFLNLDIRGIGYRVNIEETGLIFKLGYSHEIFFQNSPNMRFFSPKSNILSIYSINFQELTQICERIRRLKKIEPYKGKGIRFVDEKVLIKIGKKK</sequence>
<dbReference type="Pfam" id="PF00347">
    <property type="entry name" value="Ribosomal_L6"/>
    <property type="match status" value="1"/>
</dbReference>
<geneLocation type="mitochondrion" evidence="6"/>
<evidence type="ECO:0000259" key="5">
    <source>
        <dbReference type="Pfam" id="PF00347"/>
    </source>
</evidence>
<dbReference type="GO" id="GO:0019843">
    <property type="term" value="F:rRNA binding"/>
    <property type="evidence" value="ECO:0007669"/>
    <property type="project" value="InterPro"/>
</dbReference>
<evidence type="ECO:0000256" key="2">
    <source>
        <dbReference type="ARBA" id="ARBA00022980"/>
    </source>
</evidence>
<keyword evidence="3 4" id="KW-0687">Ribonucleoprotein</keyword>
<evidence type="ECO:0000256" key="4">
    <source>
        <dbReference type="RuleBase" id="RU003869"/>
    </source>
</evidence>
<proteinExistence type="inferred from homology"/>
<feature type="domain" description="Large ribosomal subunit protein uL6 alpha-beta" evidence="5">
    <location>
        <begin position="101"/>
        <end position="173"/>
    </location>
</feature>
<name>A0A1S5R1U6_9CHLO</name>
<evidence type="ECO:0000313" key="6">
    <source>
        <dbReference type="EMBL" id="ANA57046.1"/>
    </source>
</evidence>
<dbReference type="InterPro" id="IPR036789">
    <property type="entry name" value="Ribosomal_uL6-like_a/b-dom_sf"/>
</dbReference>
<dbReference type="InterPro" id="IPR019906">
    <property type="entry name" value="Ribosomal_uL6_bac-type"/>
</dbReference>
<dbReference type="EMBL" id="KX013547">
    <property type="protein sequence ID" value="ANA57046.1"/>
    <property type="molecule type" value="Genomic_DNA"/>
</dbReference>
<dbReference type="PANTHER" id="PTHR11655">
    <property type="entry name" value="60S/50S RIBOSOMAL PROTEIN L6/L9"/>
    <property type="match status" value="1"/>
</dbReference>
<dbReference type="PANTHER" id="PTHR11655:SF14">
    <property type="entry name" value="LARGE RIBOSOMAL SUBUNIT PROTEIN UL6M"/>
    <property type="match status" value="1"/>
</dbReference>
<comment type="similarity">
    <text evidence="1 4">Belongs to the universal ribosomal protein uL6 family.</text>
</comment>